<feature type="domain" description="Methylated-DNA-[protein]-cysteine S-methyltransferase DNA binding" evidence="10">
    <location>
        <begin position="90"/>
        <end position="170"/>
    </location>
</feature>
<feature type="active site" description="Nucleophile; methyl group acceptor" evidence="9">
    <location>
        <position position="141"/>
    </location>
</feature>
<dbReference type="PANTHER" id="PTHR10815:SF5">
    <property type="entry name" value="METHYLATED-DNA--PROTEIN-CYSTEINE METHYLTRANSFERASE"/>
    <property type="match status" value="1"/>
</dbReference>
<dbReference type="GO" id="GO:0032259">
    <property type="term" value="P:methylation"/>
    <property type="evidence" value="ECO:0007669"/>
    <property type="project" value="UniProtKB-KW"/>
</dbReference>
<dbReference type="InterPro" id="IPR036388">
    <property type="entry name" value="WH-like_DNA-bd_sf"/>
</dbReference>
<sequence>MRNELMWTRVEFDQSNWLLLATEKGLCRIIFPHEGVADFQSWISRIIPKGELKEDHEAIKHTGIIEWLEGYFAGEQLSIEGVQLDLIGTDFQQQVWEELGKIPYGETRSYGEIARAIGRPQAVRAVGAANGANPIPILLPCHRVIGANRKLTGFRGGLEMKKKLLAIEGITNVEDGGYDRFLF</sequence>
<keyword evidence="5 9" id="KW-0808">Transferase</keyword>
<dbReference type="EC" id="2.1.1.63" evidence="9"/>
<gene>
    <name evidence="11" type="ORF">GCM10010918_22670</name>
</gene>
<evidence type="ECO:0000256" key="5">
    <source>
        <dbReference type="ARBA" id="ARBA00022679"/>
    </source>
</evidence>
<evidence type="ECO:0000256" key="6">
    <source>
        <dbReference type="ARBA" id="ARBA00022763"/>
    </source>
</evidence>
<keyword evidence="4 9" id="KW-0489">Methyltransferase</keyword>
<name>A0A917H4S8_9BACL</name>
<dbReference type="Gene3D" id="1.10.10.10">
    <property type="entry name" value="Winged helix-like DNA-binding domain superfamily/Winged helix DNA-binding domain"/>
    <property type="match status" value="1"/>
</dbReference>
<protein>
    <recommendedName>
        <fullName evidence="9">Methylated-DNA--protein-cysteine methyltransferase</fullName>
        <ecNumber evidence="9">2.1.1.63</ecNumber>
    </recommendedName>
    <alternativeName>
        <fullName evidence="9">6-O-methylguanine-DNA methyltransferase</fullName>
        <shortName evidence="9">MGMT</shortName>
    </alternativeName>
    <alternativeName>
        <fullName evidence="9">O-6-methylguanine-DNA-alkyltransferase</fullName>
    </alternativeName>
</protein>
<evidence type="ECO:0000259" key="10">
    <source>
        <dbReference type="Pfam" id="PF01035"/>
    </source>
</evidence>
<dbReference type="Proteomes" id="UP000600247">
    <property type="component" value="Unassembled WGS sequence"/>
</dbReference>
<evidence type="ECO:0000256" key="8">
    <source>
        <dbReference type="ARBA" id="ARBA00049348"/>
    </source>
</evidence>
<evidence type="ECO:0000256" key="3">
    <source>
        <dbReference type="ARBA" id="ARBA00022490"/>
    </source>
</evidence>
<dbReference type="InterPro" id="IPR014048">
    <property type="entry name" value="MethylDNA_cys_MeTrfase_DNA-bd"/>
</dbReference>
<keyword evidence="3 9" id="KW-0963">Cytoplasm</keyword>
<dbReference type="CDD" id="cd06445">
    <property type="entry name" value="ATase"/>
    <property type="match status" value="1"/>
</dbReference>
<dbReference type="InterPro" id="IPR036631">
    <property type="entry name" value="MGMT_N_sf"/>
</dbReference>
<evidence type="ECO:0000256" key="7">
    <source>
        <dbReference type="ARBA" id="ARBA00023204"/>
    </source>
</evidence>
<dbReference type="RefSeq" id="WP_188889235.1">
    <property type="nucleotide sequence ID" value="NZ_BMHY01000003.1"/>
</dbReference>
<proteinExistence type="inferred from homology"/>
<dbReference type="GO" id="GO:0006307">
    <property type="term" value="P:DNA alkylation repair"/>
    <property type="evidence" value="ECO:0007669"/>
    <property type="project" value="UniProtKB-UniRule"/>
</dbReference>
<evidence type="ECO:0000256" key="1">
    <source>
        <dbReference type="ARBA" id="ARBA00001286"/>
    </source>
</evidence>
<comment type="catalytic activity">
    <reaction evidence="8 9">
        <text>a 6-O-methyl-2'-deoxyguanosine in DNA + L-cysteinyl-[protein] = S-methyl-L-cysteinyl-[protein] + a 2'-deoxyguanosine in DNA</text>
        <dbReference type="Rhea" id="RHEA:24000"/>
        <dbReference type="Rhea" id="RHEA-COMP:10131"/>
        <dbReference type="Rhea" id="RHEA-COMP:10132"/>
        <dbReference type="Rhea" id="RHEA-COMP:11367"/>
        <dbReference type="Rhea" id="RHEA-COMP:11368"/>
        <dbReference type="ChEBI" id="CHEBI:29950"/>
        <dbReference type="ChEBI" id="CHEBI:82612"/>
        <dbReference type="ChEBI" id="CHEBI:85445"/>
        <dbReference type="ChEBI" id="CHEBI:85448"/>
        <dbReference type="EC" id="2.1.1.63"/>
    </reaction>
</comment>
<dbReference type="PROSITE" id="PS00374">
    <property type="entry name" value="MGMT"/>
    <property type="match status" value="1"/>
</dbReference>
<evidence type="ECO:0000256" key="2">
    <source>
        <dbReference type="ARBA" id="ARBA00008711"/>
    </source>
</evidence>
<comment type="miscellaneous">
    <text evidence="9">This enzyme catalyzes only one turnover and therefore is not strictly catalytic. According to one definition, an enzyme is a biocatalyst that acts repeatedly and over many reaction cycles.</text>
</comment>
<dbReference type="AlphaFoldDB" id="A0A917H4S8"/>
<reference evidence="11 12" key="1">
    <citation type="journal article" date="2014" name="Int. J. Syst. Evol. Microbiol.">
        <title>Complete genome sequence of Corynebacterium casei LMG S-19264T (=DSM 44701T), isolated from a smear-ripened cheese.</title>
        <authorList>
            <consortium name="US DOE Joint Genome Institute (JGI-PGF)"/>
            <person name="Walter F."/>
            <person name="Albersmeier A."/>
            <person name="Kalinowski J."/>
            <person name="Ruckert C."/>
        </authorList>
    </citation>
    <scope>NUCLEOTIDE SEQUENCE [LARGE SCALE GENOMIC DNA]</scope>
    <source>
        <strain evidence="11 12">CGMCC 1.15286</strain>
    </source>
</reference>
<evidence type="ECO:0000313" key="12">
    <source>
        <dbReference type="Proteomes" id="UP000600247"/>
    </source>
</evidence>
<dbReference type="InterPro" id="IPR036217">
    <property type="entry name" value="MethylDNA_cys_MeTrfase_DNAb"/>
</dbReference>
<evidence type="ECO:0000313" key="11">
    <source>
        <dbReference type="EMBL" id="GGG67498.1"/>
    </source>
</evidence>
<dbReference type="FunFam" id="1.10.10.10:FF:000214">
    <property type="entry name" value="Methylated-DNA--protein-cysteine methyltransferase"/>
    <property type="match status" value="1"/>
</dbReference>
<dbReference type="InterPro" id="IPR023546">
    <property type="entry name" value="MGMT"/>
</dbReference>
<evidence type="ECO:0000256" key="9">
    <source>
        <dbReference type="HAMAP-Rule" id="MF_00772"/>
    </source>
</evidence>
<dbReference type="HAMAP" id="MF_00772">
    <property type="entry name" value="OGT"/>
    <property type="match status" value="1"/>
</dbReference>
<comment type="similarity">
    <text evidence="2 9">Belongs to the MGMT family.</text>
</comment>
<dbReference type="Pfam" id="PF01035">
    <property type="entry name" value="DNA_binding_1"/>
    <property type="match status" value="1"/>
</dbReference>
<comment type="caution">
    <text evidence="11">The sequence shown here is derived from an EMBL/GenBank/DDBJ whole genome shotgun (WGS) entry which is preliminary data.</text>
</comment>
<keyword evidence="12" id="KW-1185">Reference proteome</keyword>
<evidence type="ECO:0000256" key="4">
    <source>
        <dbReference type="ARBA" id="ARBA00022603"/>
    </source>
</evidence>
<dbReference type="NCBIfam" id="TIGR00589">
    <property type="entry name" value="ogt"/>
    <property type="match status" value="1"/>
</dbReference>
<comment type="function">
    <text evidence="9">Involved in the cellular defense against the biological effects of O6-methylguanine (O6-MeG) and O4-methylthymine (O4-MeT) in DNA. Repairs the methylated nucleobase in DNA by stoichiometrically transferring the methyl group to a cysteine residue in the enzyme. This is a suicide reaction: the enzyme is irreversibly inactivated.</text>
</comment>
<comment type="subcellular location">
    <subcellularLocation>
        <location evidence="9">Cytoplasm</location>
    </subcellularLocation>
</comment>
<dbReference type="GO" id="GO:0005737">
    <property type="term" value="C:cytoplasm"/>
    <property type="evidence" value="ECO:0007669"/>
    <property type="project" value="UniProtKB-SubCell"/>
</dbReference>
<accession>A0A917H4S8</accession>
<dbReference type="PANTHER" id="PTHR10815">
    <property type="entry name" value="METHYLATED-DNA--PROTEIN-CYSTEINE METHYLTRANSFERASE"/>
    <property type="match status" value="1"/>
</dbReference>
<dbReference type="GO" id="GO:0003908">
    <property type="term" value="F:methylated-DNA-[protein]-cysteine S-methyltransferase activity"/>
    <property type="evidence" value="ECO:0007669"/>
    <property type="project" value="UniProtKB-UniRule"/>
</dbReference>
<dbReference type="SUPFAM" id="SSF53155">
    <property type="entry name" value="Methylated DNA-protein cysteine methyltransferase domain"/>
    <property type="match status" value="1"/>
</dbReference>
<dbReference type="SUPFAM" id="SSF46767">
    <property type="entry name" value="Methylated DNA-protein cysteine methyltransferase, C-terminal domain"/>
    <property type="match status" value="1"/>
</dbReference>
<dbReference type="EMBL" id="BMHY01000003">
    <property type="protein sequence ID" value="GGG67498.1"/>
    <property type="molecule type" value="Genomic_DNA"/>
</dbReference>
<dbReference type="InterPro" id="IPR001497">
    <property type="entry name" value="MethylDNA_cys_MeTrfase_AS"/>
</dbReference>
<comment type="catalytic activity">
    <reaction evidence="1 9">
        <text>a 4-O-methyl-thymidine in DNA + L-cysteinyl-[protein] = a thymidine in DNA + S-methyl-L-cysteinyl-[protein]</text>
        <dbReference type="Rhea" id="RHEA:53428"/>
        <dbReference type="Rhea" id="RHEA-COMP:10131"/>
        <dbReference type="Rhea" id="RHEA-COMP:10132"/>
        <dbReference type="Rhea" id="RHEA-COMP:13555"/>
        <dbReference type="Rhea" id="RHEA-COMP:13556"/>
        <dbReference type="ChEBI" id="CHEBI:29950"/>
        <dbReference type="ChEBI" id="CHEBI:82612"/>
        <dbReference type="ChEBI" id="CHEBI:137386"/>
        <dbReference type="ChEBI" id="CHEBI:137387"/>
        <dbReference type="EC" id="2.1.1.63"/>
    </reaction>
</comment>
<keyword evidence="7 9" id="KW-0234">DNA repair</keyword>
<keyword evidence="6 9" id="KW-0227">DNA damage</keyword>
<organism evidence="11 12">
    <name type="scientific">Paenibacillus radicis</name>
    <name type="common">ex Gao et al. 2016</name>
    <dbReference type="NCBI Taxonomy" id="1737354"/>
    <lineage>
        <taxon>Bacteria</taxon>
        <taxon>Bacillati</taxon>
        <taxon>Bacillota</taxon>
        <taxon>Bacilli</taxon>
        <taxon>Bacillales</taxon>
        <taxon>Paenibacillaceae</taxon>
        <taxon>Paenibacillus</taxon>
    </lineage>
</organism>